<dbReference type="Gene3D" id="3.40.50.300">
    <property type="entry name" value="P-loop containing nucleotide triphosphate hydrolases"/>
    <property type="match status" value="1"/>
</dbReference>
<keyword evidence="4" id="KW-1185">Reference proteome</keyword>
<dbReference type="PANTHER" id="PTHR42698:SF1">
    <property type="entry name" value="GTPASE ERA, MITOCHONDRIAL"/>
    <property type="match status" value="1"/>
</dbReference>
<dbReference type="GO" id="GO:0005829">
    <property type="term" value="C:cytosol"/>
    <property type="evidence" value="ECO:0007669"/>
    <property type="project" value="TreeGrafter"/>
</dbReference>
<keyword evidence="1" id="KW-0472">Membrane</keyword>
<dbReference type="OrthoDB" id="238366at2"/>
<dbReference type="GO" id="GO:0005525">
    <property type="term" value="F:GTP binding"/>
    <property type="evidence" value="ECO:0007669"/>
    <property type="project" value="InterPro"/>
</dbReference>
<keyword evidence="1" id="KW-0812">Transmembrane</keyword>
<reference evidence="4" key="1">
    <citation type="submission" date="2019-08" db="EMBL/GenBank/DDBJ databases">
        <title>Limnoglobus roseus gen. nov., sp. nov., a novel freshwater planctomycete with a giant genome from the family Gemmataceae.</title>
        <authorList>
            <person name="Kulichevskaya I.S."/>
            <person name="Naumoff D.G."/>
            <person name="Miroshnikov K."/>
            <person name="Ivanova A."/>
            <person name="Philippov D.A."/>
            <person name="Hakobyan A."/>
            <person name="Rijpstra I.C."/>
            <person name="Sinninghe Damste J.S."/>
            <person name="Liesack W."/>
            <person name="Dedysh S.N."/>
        </authorList>
    </citation>
    <scope>NUCLEOTIDE SEQUENCE [LARGE SCALE GENOMIC DNA]</scope>
    <source>
        <strain evidence="4">PX52</strain>
    </source>
</reference>
<dbReference type="Pfam" id="PF01926">
    <property type="entry name" value="MMR_HSR1"/>
    <property type="match status" value="1"/>
</dbReference>
<accession>A0A5C1AIG6</accession>
<sequence>MSQTPSDAPFLRTLAPLLRGLERRLRAWLDGQHFYPVPVVRRAETEGLTDDLKRKADALDVDHPLLVVMLMGGTGVGKSTLMNALAGAAVAQASPTRPTTRDPVVYFHNSVNPDKLDPSLRHCRLIRHDRESLAHKVIVDTPDVDSNDEENGRKLLSLLPVADVVLYVGSQEKYHDQFTLELLKQQRQRRGFAFILNKWDRCLQSFKSGVRPDEDWLADLKAEGFMNPRFFRTSADRWVEGATPTAGKLDGEQFAELKEWLELGLTRLEIEAVKARGVGLLLDHVATAAEAVLPPDLTAEAEKVSASWSGHLTDEAGVSTEVLVASLDPHRTEIEQQFNVRGQHRFRGIMAAYLRLTTMSHAWRPIRSRLPLAGGSQPGPPEDIDLTEFAHGCARSAGDRVLDQRGLALVNKLLVDADQQGFPVNLLNEPTAQVSKMDWDERFTRAVVDSLTEVEREFTTPTGGMAYLQAAVRTLANYLPEGVLIATIFVLLWRFFVEDFTPSFFHVLLPFFVTLGTLILLHVLVSLVFPVRWPAIRGEFERKLRGRLEAEYLRAYQSVPKESAANVLQDRQQVESVIRETGEITEWLTARESATHVGELYGA</sequence>
<dbReference type="SMART" id="SM00382">
    <property type="entry name" value="AAA"/>
    <property type="match status" value="1"/>
</dbReference>
<gene>
    <name evidence="3" type="primary">era</name>
    <name evidence="3" type="ORF">PX52LOC_05067</name>
</gene>
<dbReference type="PANTHER" id="PTHR42698">
    <property type="entry name" value="GTPASE ERA"/>
    <property type="match status" value="1"/>
</dbReference>
<evidence type="ECO:0000256" key="1">
    <source>
        <dbReference type="SAM" id="Phobius"/>
    </source>
</evidence>
<keyword evidence="1" id="KW-1133">Transmembrane helix</keyword>
<evidence type="ECO:0000313" key="3">
    <source>
        <dbReference type="EMBL" id="QEL18053.1"/>
    </source>
</evidence>
<dbReference type="Proteomes" id="UP000324974">
    <property type="component" value="Chromosome"/>
</dbReference>
<protein>
    <submittedName>
        <fullName evidence="3">GTPase Era</fullName>
    </submittedName>
</protein>
<dbReference type="RefSeq" id="WP_149112593.1">
    <property type="nucleotide sequence ID" value="NZ_CP042425.1"/>
</dbReference>
<feature type="transmembrane region" description="Helical" evidence="1">
    <location>
        <begin position="508"/>
        <end position="533"/>
    </location>
</feature>
<dbReference type="InterPro" id="IPR027417">
    <property type="entry name" value="P-loop_NTPase"/>
</dbReference>
<dbReference type="GO" id="GO:0043024">
    <property type="term" value="F:ribosomal small subunit binding"/>
    <property type="evidence" value="ECO:0007669"/>
    <property type="project" value="TreeGrafter"/>
</dbReference>
<dbReference type="InterPro" id="IPR003593">
    <property type="entry name" value="AAA+_ATPase"/>
</dbReference>
<proteinExistence type="predicted"/>
<name>A0A5C1AIG6_9BACT</name>
<feature type="domain" description="AAA+ ATPase" evidence="2">
    <location>
        <begin position="64"/>
        <end position="356"/>
    </location>
</feature>
<dbReference type="SUPFAM" id="SSF52540">
    <property type="entry name" value="P-loop containing nucleoside triphosphate hydrolases"/>
    <property type="match status" value="1"/>
</dbReference>
<dbReference type="InterPro" id="IPR005662">
    <property type="entry name" value="GTPase_Era-like"/>
</dbReference>
<dbReference type="GO" id="GO:0000028">
    <property type="term" value="P:ribosomal small subunit assembly"/>
    <property type="evidence" value="ECO:0007669"/>
    <property type="project" value="TreeGrafter"/>
</dbReference>
<dbReference type="GO" id="GO:0019843">
    <property type="term" value="F:rRNA binding"/>
    <property type="evidence" value="ECO:0007669"/>
    <property type="project" value="TreeGrafter"/>
</dbReference>
<dbReference type="InterPro" id="IPR006073">
    <property type="entry name" value="GTP-bd"/>
</dbReference>
<organism evidence="3 4">
    <name type="scientific">Limnoglobus roseus</name>
    <dbReference type="NCBI Taxonomy" id="2598579"/>
    <lineage>
        <taxon>Bacteria</taxon>
        <taxon>Pseudomonadati</taxon>
        <taxon>Planctomycetota</taxon>
        <taxon>Planctomycetia</taxon>
        <taxon>Gemmatales</taxon>
        <taxon>Gemmataceae</taxon>
        <taxon>Limnoglobus</taxon>
    </lineage>
</organism>
<evidence type="ECO:0000313" key="4">
    <source>
        <dbReference type="Proteomes" id="UP000324974"/>
    </source>
</evidence>
<dbReference type="KEGG" id="lrs:PX52LOC_05067"/>
<dbReference type="EMBL" id="CP042425">
    <property type="protein sequence ID" value="QEL18053.1"/>
    <property type="molecule type" value="Genomic_DNA"/>
</dbReference>
<dbReference type="AlphaFoldDB" id="A0A5C1AIG6"/>
<feature type="transmembrane region" description="Helical" evidence="1">
    <location>
        <begin position="475"/>
        <end position="496"/>
    </location>
</feature>
<dbReference type="CDD" id="cd00882">
    <property type="entry name" value="Ras_like_GTPase"/>
    <property type="match status" value="1"/>
</dbReference>
<evidence type="ECO:0000259" key="2">
    <source>
        <dbReference type="SMART" id="SM00382"/>
    </source>
</evidence>